<dbReference type="InterPro" id="IPR013083">
    <property type="entry name" value="Znf_RING/FYVE/PHD"/>
</dbReference>
<dbReference type="HOGENOM" id="CLU_536358_0_0_1"/>
<accession>E3QKC3</accession>
<gene>
    <name evidence="1" type="ORF">GLRG_06455</name>
</gene>
<keyword evidence="2" id="KW-1185">Reference proteome</keyword>
<dbReference type="Proteomes" id="UP000008782">
    <property type="component" value="Unassembled WGS sequence"/>
</dbReference>
<dbReference type="Gene3D" id="3.30.40.10">
    <property type="entry name" value="Zinc/RING finger domain, C3HC4 (zinc finger)"/>
    <property type="match status" value="1"/>
</dbReference>
<dbReference type="GeneID" id="24411820"/>
<organism evidence="2">
    <name type="scientific">Colletotrichum graminicola (strain M1.001 / M2 / FGSC 10212)</name>
    <name type="common">Maize anthracnose fungus</name>
    <name type="synonym">Glomerella graminicola</name>
    <dbReference type="NCBI Taxonomy" id="645133"/>
    <lineage>
        <taxon>Eukaryota</taxon>
        <taxon>Fungi</taxon>
        <taxon>Dikarya</taxon>
        <taxon>Ascomycota</taxon>
        <taxon>Pezizomycotina</taxon>
        <taxon>Sordariomycetes</taxon>
        <taxon>Hypocreomycetidae</taxon>
        <taxon>Glomerellales</taxon>
        <taxon>Glomerellaceae</taxon>
        <taxon>Colletotrichum</taxon>
        <taxon>Colletotrichum graminicola species complex</taxon>
    </lineage>
</organism>
<evidence type="ECO:0008006" key="3">
    <source>
        <dbReference type="Google" id="ProtNLM"/>
    </source>
</evidence>
<dbReference type="EMBL" id="GG697354">
    <property type="protein sequence ID" value="EFQ31311.1"/>
    <property type="molecule type" value="Genomic_DNA"/>
</dbReference>
<proteinExistence type="predicted"/>
<reference evidence="2" key="1">
    <citation type="journal article" date="2012" name="Nat. Genet.">
        <title>Lifestyle transitions in plant pathogenic Colletotrichum fungi deciphered by genome and transcriptome analyses.</title>
        <authorList>
            <person name="O'Connell R.J."/>
            <person name="Thon M.R."/>
            <person name="Hacquard S."/>
            <person name="Amyotte S.G."/>
            <person name="Kleemann J."/>
            <person name="Torres M.F."/>
            <person name="Damm U."/>
            <person name="Buiate E.A."/>
            <person name="Epstein L."/>
            <person name="Alkan N."/>
            <person name="Altmueller J."/>
            <person name="Alvarado-Balderrama L."/>
            <person name="Bauser C.A."/>
            <person name="Becker C."/>
            <person name="Birren B.W."/>
            <person name="Chen Z."/>
            <person name="Choi J."/>
            <person name="Crouch J.A."/>
            <person name="Duvick J.P."/>
            <person name="Farman M.A."/>
            <person name="Gan P."/>
            <person name="Heiman D."/>
            <person name="Henrissat B."/>
            <person name="Howard R.J."/>
            <person name="Kabbage M."/>
            <person name="Koch C."/>
            <person name="Kracher B."/>
            <person name="Kubo Y."/>
            <person name="Law A.D."/>
            <person name="Lebrun M.-H."/>
            <person name="Lee Y.-H."/>
            <person name="Miyara I."/>
            <person name="Moore N."/>
            <person name="Neumann U."/>
            <person name="Nordstroem K."/>
            <person name="Panaccione D.G."/>
            <person name="Panstruga R."/>
            <person name="Place M."/>
            <person name="Proctor R.H."/>
            <person name="Prusky D."/>
            <person name="Rech G."/>
            <person name="Reinhardt R."/>
            <person name="Rollins J.A."/>
            <person name="Rounsley S."/>
            <person name="Schardl C.L."/>
            <person name="Schwartz D.C."/>
            <person name="Shenoy N."/>
            <person name="Shirasu K."/>
            <person name="Sikhakolli U.R."/>
            <person name="Stueber K."/>
            <person name="Sukno S.A."/>
            <person name="Sweigard J.A."/>
            <person name="Takano Y."/>
            <person name="Takahara H."/>
            <person name="Trail F."/>
            <person name="van der Does H.C."/>
            <person name="Voll L.M."/>
            <person name="Will I."/>
            <person name="Young S."/>
            <person name="Zeng Q."/>
            <person name="Zhang J."/>
            <person name="Zhou S."/>
            <person name="Dickman M.B."/>
            <person name="Schulze-Lefert P."/>
            <person name="Ver Loren van Themaat E."/>
            <person name="Ma L.-J."/>
            <person name="Vaillancourt L.J."/>
        </authorList>
    </citation>
    <scope>NUCLEOTIDE SEQUENCE [LARGE SCALE GENOMIC DNA]</scope>
    <source>
        <strain evidence="2">M1.001 / M2 / FGSC 10212</strain>
    </source>
</reference>
<dbReference type="VEuPathDB" id="FungiDB:GLRG_06455"/>
<evidence type="ECO:0000313" key="1">
    <source>
        <dbReference type="EMBL" id="EFQ31311.1"/>
    </source>
</evidence>
<dbReference type="eggNOG" id="ENOG502REZE">
    <property type="taxonomic scope" value="Eukaryota"/>
</dbReference>
<protein>
    <recommendedName>
        <fullName evidence="3">RING-type domain-containing protein</fullName>
    </recommendedName>
</protein>
<sequence length="590" mass="69582">MCIELWRRYFCPKAPHHTPTSDLNFGIDVHPQPREDVADHCLVQECDNVFRENEESPQDNVDEGRQIHWIYNLVRCAHLYSHECARSPCVGGRVQYFDHPCSYCSGGIDVHVRDYGEVLRDVSLPLRIPATGRAIDPEVVQRFEHYREKYLLRLLRLFHVMLLRSLPVRPEGETWKSFIETAWPETFCKLDFDHIGHGVVDCECPATKEEWRTNSAYSKRKNEALAILNGLEARSGPRGAYVYYWWTEGFGTDDDWEPTDRANGVYSKYDEETDFLPHQMQFVYFRQEDYDRRYTKLQTLARNCLRQLKERGKDISQEHPTTGYWQRCGIKWMGFDDWDRSLDRRMEFLEWVYQFLALDAGLHENVMMYLAAALLAMLNPWPNPQINYHPSHPNPYALDSELAAYDVLQECIWWVEYLWPLDGDLRVQDSYRESIDASSEVNWIIQRNRDIELLDMKSRNRTAAQKTGLFILPPEVAIAQGDEICPLCQERWGHFPFHEPVQLPCCNKFVGRRCMKQFLASKPIRPAGGDYMRREKWVEEFRCALCREGVGHHFSPHFYGQLLGDPPRDIRDLSFYDDYEGFPRPSEYWQ</sequence>
<name>E3QKC3_COLGM</name>
<dbReference type="AlphaFoldDB" id="E3QKC3"/>
<dbReference type="OrthoDB" id="4794487at2759"/>
<evidence type="ECO:0000313" key="2">
    <source>
        <dbReference type="Proteomes" id="UP000008782"/>
    </source>
</evidence>
<dbReference type="RefSeq" id="XP_008095331.1">
    <property type="nucleotide sequence ID" value="XM_008097140.1"/>
</dbReference>